<dbReference type="InterPro" id="IPR002885">
    <property type="entry name" value="PPR_rpt"/>
</dbReference>
<evidence type="ECO:0000313" key="5">
    <source>
        <dbReference type="EMBL" id="PFH51307.1"/>
    </source>
</evidence>
<reference evidence="5 6" key="1">
    <citation type="submission" date="2014-02" db="EMBL/GenBank/DDBJ databases">
        <title>Transposable element dynamics among asymbiotic and ectomycorrhizal Amanita fungi.</title>
        <authorList>
            <consortium name="DOE Joint Genome Institute"/>
            <person name="Hess J."/>
            <person name="Skrede I."/>
            <person name="Wolfe B."/>
            <person name="LaButti K."/>
            <person name="Ohm R.A."/>
            <person name="Grigoriev I.V."/>
            <person name="Pringle A."/>
        </authorList>
    </citation>
    <scope>NUCLEOTIDE SEQUENCE [LARGE SCALE GENOMIC DNA]</scope>
    <source>
        <strain evidence="5 6">SKay4041</strain>
    </source>
</reference>
<keyword evidence="1" id="KW-0677">Repeat</keyword>
<keyword evidence="6" id="KW-1185">Reference proteome</keyword>
<dbReference type="InterPro" id="IPR011990">
    <property type="entry name" value="TPR-like_helical_dom_sf"/>
</dbReference>
<feature type="domain" description="Pentatricopeptide repeat-containing protein-mitochondrial" evidence="4">
    <location>
        <begin position="562"/>
        <end position="669"/>
    </location>
</feature>
<dbReference type="Pfam" id="PF23276">
    <property type="entry name" value="TPR_24"/>
    <property type="match status" value="1"/>
</dbReference>
<evidence type="ECO:0000259" key="4">
    <source>
        <dbReference type="Pfam" id="PF23276"/>
    </source>
</evidence>
<dbReference type="GO" id="GO:0003729">
    <property type="term" value="F:mRNA binding"/>
    <property type="evidence" value="ECO:0007669"/>
    <property type="project" value="TreeGrafter"/>
</dbReference>
<dbReference type="OrthoDB" id="185373at2759"/>
<sequence>MVEPFASVVFNSLLSARTSFRQSTFNISIAAPTAYSSPKKYVKPDFFTPVPRRGRAKETATLSSADQSYLEHLSECKEWSCCPSIHSVWCPMHRHKRMLEEFFTIRTRSIRSDSCRIPGPIHSRGRTQLHRAVHSHQRRHSSHTSEAVRMIAPHFASSEGHCGPTGALYASTSAPSSSSSHKVAGDRMQCISKLGPEEFNLDEAWKAYLEAVESGALSAMSPDVLLTYMERVLMGAERLCDRKPGEKILVHWRDRFTGALEAMESHVSPSSAYDRRRLCLLARSAALADHCYLAIAFVRQARKLPPHFDEDYDLVHTYKAIILTLCRYYKPAHAIDYMIKDWAFISPLLYENHIKAGGVKPSGQPLHATIHRILAQIPNPAVLLTEERRTASRNPRALGIILLQLYCEARSHMQAFNIYNELIEQQVYVPTAVKLRLIQALARGDAFEVANKLFEPLAKSQLTRHLLTAGIQLYALQGNTAKVELYYKHLERHNWEDKFHKTMYIHAYAIQGMHDQALALFNKFYPEDANGRRLNTPDLFTFTTLIHGLAKDGDLERINVWLEAMAKAGYRPDIYVFGSILQSFALRDDLKSAAAVLTQMRTHGVKPNAVIYTIIITLLARRKDASGAESVFNRALEEGVIPDRHMITAVMNAHVEAMSWKGVIRVFNRLKSTIARGLGIEIYNTLLKSYVNLGAPYSLVFQLFQKFESSFGVEPDAYSYSLVILSACDAQRVGVALNLFHKMDALPNGDKLISVYCLTVIMARYIKGRQFKKAKALIDEISRRGFEPTSVAIGTLLKGYGLYGRSRTEDSLRIAVEFVRSLSPKDASWNKPTADRKSALEHVYGPVLHAHARKGKPEDVEQVYQGMLDAGGRPTLGMLCLLLDSYRRHSMVDQVQRIWPHIVQLGFEYSDSISVLGLEDSASPSPYRLRDNILCVPLSIYIDAMSAAGYHQQVVEVWQDFKARGLGFDSHNWNHLAVALVRSGEVERAFELVEKVILPQEAEEAPQSSLKEEDDESSGFVVDNPSGPEKRRSKYKVSTRTTKLLRRDERLAEELSGDKDVARPLHILEQIAPSWDNWKPHNVLLQLLCIALARLESGQLVDPTRPDLENSHSDEPIDPIATYAKQREAVQLLEKIRRDYPQTVQLAMIHETRTRRRLGYTEYERRYAWN</sequence>
<proteinExistence type="predicted"/>
<gene>
    <name evidence="5" type="ORF">AMATHDRAFT_142806</name>
</gene>
<feature type="repeat" description="PPR" evidence="2">
    <location>
        <begin position="608"/>
        <end position="642"/>
    </location>
</feature>
<accession>A0A2A9NSR1</accession>
<dbReference type="EMBL" id="KZ301989">
    <property type="protein sequence ID" value="PFH51307.1"/>
    <property type="molecule type" value="Genomic_DNA"/>
</dbReference>
<dbReference type="PROSITE" id="PS51375">
    <property type="entry name" value="PPR"/>
    <property type="match status" value="5"/>
</dbReference>
<evidence type="ECO:0000256" key="3">
    <source>
        <dbReference type="SAM" id="MobiDB-lite"/>
    </source>
</evidence>
<feature type="repeat" description="PPR" evidence="2">
    <location>
        <begin position="754"/>
        <end position="788"/>
    </location>
</feature>
<dbReference type="InterPro" id="IPR057027">
    <property type="entry name" value="TPR_mt"/>
</dbReference>
<feature type="repeat" description="PPR" evidence="2">
    <location>
        <begin position="840"/>
        <end position="874"/>
    </location>
</feature>
<feature type="region of interest" description="Disordered" evidence="3">
    <location>
        <begin position="1003"/>
        <end position="1038"/>
    </location>
</feature>
<feature type="repeat" description="PPR" evidence="2">
    <location>
        <begin position="538"/>
        <end position="572"/>
    </location>
</feature>
<dbReference type="Pfam" id="PF01535">
    <property type="entry name" value="PPR"/>
    <property type="match status" value="1"/>
</dbReference>
<evidence type="ECO:0000256" key="2">
    <source>
        <dbReference type="PROSITE-ProRule" id="PRU00708"/>
    </source>
</evidence>
<dbReference type="STRING" id="703135.A0A2A9NSR1"/>
<evidence type="ECO:0000256" key="1">
    <source>
        <dbReference type="ARBA" id="ARBA00022737"/>
    </source>
</evidence>
<name>A0A2A9NSR1_9AGAR</name>
<dbReference type="PANTHER" id="PTHR47933:SF11">
    <property type="entry name" value="PENTATRICOPEPTIDE REPEAT-CONTAINING PROTEIN 2"/>
    <property type="match status" value="1"/>
</dbReference>
<dbReference type="NCBIfam" id="TIGR00756">
    <property type="entry name" value="PPR"/>
    <property type="match status" value="4"/>
</dbReference>
<feature type="repeat" description="PPR" evidence="2">
    <location>
        <begin position="573"/>
        <end position="607"/>
    </location>
</feature>
<dbReference type="AlphaFoldDB" id="A0A2A9NSR1"/>
<dbReference type="InterPro" id="IPR051240">
    <property type="entry name" value="Mito_RNA-Proc/Resp"/>
</dbReference>
<organism evidence="5 6">
    <name type="scientific">Amanita thiersii Skay4041</name>
    <dbReference type="NCBI Taxonomy" id="703135"/>
    <lineage>
        <taxon>Eukaryota</taxon>
        <taxon>Fungi</taxon>
        <taxon>Dikarya</taxon>
        <taxon>Basidiomycota</taxon>
        <taxon>Agaricomycotina</taxon>
        <taxon>Agaricomycetes</taxon>
        <taxon>Agaricomycetidae</taxon>
        <taxon>Agaricales</taxon>
        <taxon>Pluteineae</taxon>
        <taxon>Amanitaceae</taxon>
        <taxon>Amanita</taxon>
    </lineage>
</organism>
<protein>
    <recommendedName>
        <fullName evidence="4">Pentatricopeptide repeat-containing protein-mitochondrial domain-containing protein</fullName>
    </recommendedName>
</protein>
<evidence type="ECO:0000313" key="6">
    <source>
        <dbReference type="Proteomes" id="UP000242287"/>
    </source>
</evidence>
<dbReference type="Gene3D" id="1.25.40.10">
    <property type="entry name" value="Tetratricopeptide repeat domain"/>
    <property type="match status" value="4"/>
</dbReference>
<dbReference type="PANTHER" id="PTHR47933">
    <property type="entry name" value="PENTATRICOPEPTIDE REPEAT-CONTAINING PROTEIN 1, MITOCHONDRIAL"/>
    <property type="match status" value="1"/>
</dbReference>
<dbReference type="Proteomes" id="UP000242287">
    <property type="component" value="Unassembled WGS sequence"/>
</dbReference>